<keyword evidence="2" id="KW-1185">Reference proteome</keyword>
<reference evidence="1 2" key="1">
    <citation type="submission" date="2016-04" db="EMBL/GenBank/DDBJ databases">
        <title>Complete genome sequence of Fictibacillus phosphorivorans G25-29, a strain toxic to nematodes.</title>
        <authorList>
            <person name="Zheng Z."/>
        </authorList>
    </citation>
    <scope>NUCLEOTIDE SEQUENCE [LARGE SCALE GENOMIC DNA]</scope>
    <source>
        <strain evidence="1 2">G25-29</strain>
    </source>
</reference>
<sequence>MKFEESGLNGKVVEFSLLEHVMENHGMIRAGQWDYERITYDYKFEDMTNGDVYYFRFPCHVIEAETETPHAKVELGTPYVGKHYYPHGVEYDEVFPKHVVNQCNKLIEALHSELHV</sequence>
<dbReference type="InterPro" id="IPR014967">
    <property type="entry name" value="Uncharacterised_YugN-like"/>
</dbReference>
<gene>
    <name evidence="1" type="ORF">ABE65_007985</name>
</gene>
<dbReference type="AlphaFoldDB" id="A0A160IL22"/>
<protein>
    <submittedName>
        <fullName evidence="1">Uncharacterized protein</fullName>
    </submittedName>
</protein>
<dbReference type="OrthoDB" id="2679642at2"/>
<dbReference type="InterPro" id="IPR036491">
    <property type="entry name" value="YugN-like_sf"/>
</dbReference>
<dbReference type="RefSeq" id="WP_066393368.1">
    <property type="nucleotide sequence ID" value="NZ_CP015378.1"/>
</dbReference>
<organism evidence="1 2">
    <name type="scientific">Fictibacillus phosphorivorans</name>
    <dbReference type="NCBI Taxonomy" id="1221500"/>
    <lineage>
        <taxon>Bacteria</taxon>
        <taxon>Bacillati</taxon>
        <taxon>Bacillota</taxon>
        <taxon>Bacilli</taxon>
        <taxon>Bacillales</taxon>
        <taxon>Fictibacillaceae</taxon>
        <taxon>Fictibacillus</taxon>
    </lineage>
</organism>
<proteinExistence type="predicted"/>
<dbReference type="SUPFAM" id="SSF160755">
    <property type="entry name" value="YugN-like"/>
    <property type="match status" value="1"/>
</dbReference>
<accession>A0A160IL22</accession>
<dbReference type="Pfam" id="PF08868">
    <property type="entry name" value="YugN"/>
    <property type="match status" value="1"/>
</dbReference>
<name>A0A160IL22_9BACL</name>
<dbReference type="STRING" id="1221500.ABE65_007985"/>
<evidence type="ECO:0000313" key="1">
    <source>
        <dbReference type="EMBL" id="ANC76741.1"/>
    </source>
</evidence>
<dbReference type="Proteomes" id="UP000076623">
    <property type="component" value="Chromosome"/>
</dbReference>
<dbReference type="EMBL" id="CP015378">
    <property type="protein sequence ID" value="ANC76741.1"/>
    <property type="molecule type" value="Genomic_DNA"/>
</dbReference>
<evidence type="ECO:0000313" key="2">
    <source>
        <dbReference type="Proteomes" id="UP000076623"/>
    </source>
</evidence>
<dbReference type="KEGG" id="fpn:ABE65_007985"/>
<dbReference type="Gene3D" id="3.30.310.100">
    <property type="entry name" value="YugN-like"/>
    <property type="match status" value="1"/>
</dbReference>